<evidence type="ECO:0000313" key="1">
    <source>
        <dbReference type="EMBL" id="TVU41312.1"/>
    </source>
</evidence>
<dbReference type="Gramene" id="TVU41312">
    <property type="protein sequence ID" value="TVU41312"/>
    <property type="gene ID" value="EJB05_14818"/>
</dbReference>
<name>A0A5J9VXZ2_9POAL</name>
<gene>
    <name evidence="1" type="ORF">EJB05_14818</name>
</gene>
<dbReference type="EMBL" id="RWGY01000007">
    <property type="protein sequence ID" value="TVU41312.1"/>
    <property type="molecule type" value="Genomic_DNA"/>
</dbReference>
<dbReference type="AlphaFoldDB" id="A0A5J9VXZ2"/>
<keyword evidence="2" id="KW-1185">Reference proteome</keyword>
<accession>A0A5J9VXZ2</accession>
<dbReference type="Proteomes" id="UP000324897">
    <property type="component" value="Chromosome 4"/>
</dbReference>
<evidence type="ECO:0000313" key="2">
    <source>
        <dbReference type="Proteomes" id="UP000324897"/>
    </source>
</evidence>
<proteinExistence type="predicted"/>
<organism evidence="1 2">
    <name type="scientific">Eragrostis curvula</name>
    <name type="common">weeping love grass</name>
    <dbReference type="NCBI Taxonomy" id="38414"/>
    <lineage>
        <taxon>Eukaryota</taxon>
        <taxon>Viridiplantae</taxon>
        <taxon>Streptophyta</taxon>
        <taxon>Embryophyta</taxon>
        <taxon>Tracheophyta</taxon>
        <taxon>Spermatophyta</taxon>
        <taxon>Magnoliopsida</taxon>
        <taxon>Liliopsida</taxon>
        <taxon>Poales</taxon>
        <taxon>Poaceae</taxon>
        <taxon>PACMAD clade</taxon>
        <taxon>Chloridoideae</taxon>
        <taxon>Eragrostideae</taxon>
        <taxon>Eragrostidinae</taxon>
        <taxon>Eragrostis</taxon>
    </lineage>
</organism>
<protein>
    <submittedName>
        <fullName evidence="1">Uncharacterized protein</fullName>
    </submittedName>
</protein>
<reference evidence="1 2" key="1">
    <citation type="journal article" date="2019" name="Sci. Rep.">
        <title>A high-quality genome of Eragrostis curvula grass provides insights into Poaceae evolution and supports new strategies to enhance forage quality.</title>
        <authorList>
            <person name="Carballo J."/>
            <person name="Santos B.A.C.M."/>
            <person name="Zappacosta D."/>
            <person name="Garbus I."/>
            <person name="Selva J.P."/>
            <person name="Gallo C.A."/>
            <person name="Diaz A."/>
            <person name="Albertini E."/>
            <person name="Caccamo M."/>
            <person name="Echenique V."/>
        </authorList>
    </citation>
    <scope>NUCLEOTIDE SEQUENCE [LARGE SCALE GENOMIC DNA]</scope>
    <source>
        <strain evidence="2">cv. Victoria</strain>
        <tissue evidence="1">Leaf</tissue>
    </source>
</reference>
<comment type="caution">
    <text evidence="1">The sequence shown here is derived from an EMBL/GenBank/DDBJ whole genome shotgun (WGS) entry which is preliminary data.</text>
</comment>
<sequence length="105" mass="11628">MSRSVKEIRVLFCQSSIPRQRCRPVPLPPSLLSPSDSLFLTAASYAVQLPIRLLEGRRTSSRATRRSPSDWPTTTGLVLHLGSELLANLELYFLLPPLLSVVTPS</sequence>